<evidence type="ECO:0000313" key="2">
    <source>
        <dbReference type="Proteomes" id="UP001157502"/>
    </source>
</evidence>
<dbReference type="EMBL" id="CM055750">
    <property type="protein sequence ID" value="KAJ7993697.1"/>
    <property type="molecule type" value="Genomic_DNA"/>
</dbReference>
<gene>
    <name evidence="1" type="ORF">DPEC_G00257360</name>
</gene>
<name>A0ACC2FQV2_DALPE</name>
<accession>A0ACC2FQV2</accession>
<protein>
    <submittedName>
        <fullName evidence="1">Uncharacterized protein</fullName>
    </submittedName>
</protein>
<organism evidence="1 2">
    <name type="scientific">Dallia pectoralis</name>
    <name type="common">Alaska blackfish</name>
    <dbReference type="NCBI Taxonomy" id="75939"/>
    <lineage>
        <taxon>Eukaryota</taxon>
        <taxon>Metazoa</taxon>
        <taxon>Chordata</taxon>
        <taxon>Craniata</taxon>
        <taxon>Vertebrata</taxon>
        <taxon>Euteleostomi</taxon>
        <taxon>Actinopterygii</taxon>
        <taxon>Neopterygii</taxon>
        <taxon>Teleostei</taxon>
        <taxon>Protacanthopterygii</taxon>
        <taxon>Esociformes</taxon>
        <taxon>Umbridae</taxon>
        <taxon>Dallia</taxon>
    </lineage>
</organism>
<sequence>MSGPTDCSRGDRTPLGAPGLLRLSDSRAFLIGPSCVGPWQLPAKQAAPESRWSRSASHWETPLQRKRRPGPGLVHCVRAGLPSEVLVRCAGNKGAVSDAGAETPKGPRNQKLG</sequence>
<proteinExistence type="predicted"/>
<dbReference type="Proteomes" id="UP001157502">
    <property type="component" value="Chromosome 23"/>
</dbReference>
<keyword evidence="2" id="KW-1185">Reference proteome</keyword>
<reference evidence="1" key="1">
    <citation type="submission" date="2021-05" db="EMBL/GenBank/DDBJ databases">
        <authorList>
            <person name="Pan Q."/>
            <person name="Jouanno E."/>
            <person name="Zahm M."/>
            <person name="Klopp C."/>
            <person name="Cabau C."/>
            <person name="Louis A."/>
            <person name="Berthelot C."/>
            <person name="Parey E."/>
            <person name="Roest Crollius H."/>
            <person name="Montfort J."/>
            <person name="Robinson-Rechavi M."/>
            <person name="Bouchez O."/>
            <person name="Lampietro C."/>
            <person name="Lopez Roques C."/>
            <person name="Donnadieu C."/>
            <person name="Postlethwait J."/>
            <person name="Bobe J."/>
            <person name="Dillon D."/>
            <person name="Chandos A."/>
            <person name="von Hippel F."/>
            <person name="Guiguen Y."/>
        </authorList>
    </citation>
    <scope>NUCLEOTIDE SEQUENCE</scope>
    <source>
        <strain evidence="1">YG-Jan2019</strain>
    </source>
</reference>
<evidence type="ECO:0000313" key="1">
    <source>
        <dbReference type="EMBL" id="KAJ7993697.1"/>
    </source>
</evidence>
<comment type="caution">
    <text evidence="1">The sequence shown here is derived from an EMBL/GenBank/DDBJ whole genome shotgun (WGS) entry which is preliminary data.</text>
</comment>